<evidence type="ECO:0000259" key="2">
    <source>
        <dbReference type="Pfam" id="PF14326"/>
    </source>
</evidence>
<dbReference type="RefSeq" id="XP_005765807.1">
    <property type="nucleotide sequence ID" value="XM_005765750.1"/>
</dbReference>
<feature type="domain" description="DUF4384" evidence="2">
    <location>
        <begin position="77"/>
        <end position="144"/>
    </location>
</feature>
<sequence>MASAAALAPPPVGDIPASLHALSRLRDVSMFHPGADLTLLEPAHSKRPSKRQADRSLSSLGDVAEAEARAKRIPVYAGDDITLRAVAKHNGRLYILHVDEEGKLTLVFPNVLSPDNAVRRGDKVQVPPDGSERRYLQISEARAGKSLGRETFFAVSCTESLEGLMTPRIELNRKLEPLSLEQAHALLMTIERAPTIGGLGDRALSSLADATAPELGVSSLELLSVARGGQGGSSSFETPQKPSLRPRPEKKPSASNPFGMMGMQKPPPNPFGGGSSGPPNLLDMLFGGGLGMPTRGKRSRGVPASSDGGPSRRARKATPPPL</sequence>
<dbReference type="Pfam" id="PF14326">
    <property type="entry name" value="DUF4384"/>
    <property type="match status" value="1"/>
</dbReference>
<dbReference type="KEGG" id="ehx:EMIHUDRAFT_246900"/>
<dbReference type="EnsemblProtists" id="EOD13378">
    <property type="protein sequence ID" value="EOD13378"/>
    <property type="gene ID" value="EMIHUDRAFT_246900"/>
</dbReference>
<dbReference type="Proteomes" id="UP000013827">
    <property type="component" value="Unassembled WGS sequence"/>
</dbReference>
<evidence type="ECO:0000313" key="4">
    <source>
        <dbReference type="Proteomes" id="UP000013827"/>
    </source>
</evidence>
<protein>
    <recommendedName>
        <fullName evidence="2">DUF4384 domain-containing protein</fullName>
    </recommendedName>
</protein>
<dbReference type="PaxDb" id="2903-EOD13378"/>
<dbReference type="InterPro" id="IPR025493">
    <property type="entry name" value="DUF4384"/>
</dbReference>
<keyword evidence="4" id="KW-1185">Reference proteome</keyword>
<feature type="region of interest" description="Disordered" evidence="1">
    <location>
        <begin position="42"/>
        <end position="61"/>
    </location>
</feature>
<evidence type="ECO:0000313" key="3">
    <source>
        <dbReference type="EnsemblProtists" id="EOD13378"/>
    </source>
</evidence>
<dbReference type="HOGENOM" id="CLU_864450_0_0_1"/>
<reference evidence="4" key="1">
    <citation type="journal article" date="2013" name="Nature">
        <title>Pan genome of the phytoplankton Emiliania underpins its global distribution.</title>
        <authorList>
            <person name="Read B.A."/>
            <person name="Kegel J."/>
            <person name="Klute M.J."/>
            <person name="Kuo A."/>
            <person name="Lefebvre S.C."/>
            <person name="Maumus F."/>
            <person name="Mayer C."/>
            <person name="Miller J."/>
            <person name="Monier A."/>
            <person name="Salamov A."/>
            <person name="Young J."/>
            <person name="Aguilar M."/>
            <person name="Claverie J.M."/>
            <person name="Frickenhaus S."/>
            <person name="Gonzalez K."/>
            <person name="Herman E.K."/>
            <person name="Lin Y.C."/>
            <person name="Napier J."/>
            <person name="Ogata H."/>
            <person name="Sarno A.F."/>
            <person name="Shmutz J."/>
            <person name="Schroeder D."/>
            <person name="de Vargas C."/>
            <person name="Verret F."/>
            <person name="von Dassow P."/>
            <person name="Valentin K."/>
            <person name="Van de Peer Y."/>
            <person name="Wheeler G."/>
            <person name="Dacks J.B."/>
            <person name="Delwiche C.F."/>
            <person name="Dyhrman S.T."/>
            <person name="Glockner G."/>
            <person name="John U."/>
            <person name="Richards T."/>
            <person name="Worden A.Z."/>
            <person name="Zhang X."/>
            <person name="Grigoriev I.V."/>
            <person name="Allen A.E."/>
            <person name="Bidle K."/>
            <person name="Borodovsky M."/>
            <person name="Bowler C."/>
            <person name="Brownlee C."/>
            <person name="Cock J.M."/>
            <person name="Elias M."/>
            <person name="Gladyshev V.N."/>
            <person name="Groth M."/>
            <person name="Guda C."/>
            <person name="Hadaegh A."/>
            <person name="Iglesias-Rodriguez M.D."/>
            <person name="Jenkins J."/>
            <person name="Jones B.M."/>
            <person name="Lawson T."/>
            <person name="Leese F."/>
            <person name="Lindquist E."/>
            <person name="Lobanov A."/>
            <person name="Lomsadze A."/>
            <person name="Malik S.B."/>
            <person name="Marsh M.E."/>
            <person name="Mackinder L."/>
            <person name="Mock T."/>
            <person name="Mueller-Roeber B."/>
            <person name="Pagarete A."/>
            <person name="Parker M."/>
            <person name="Probert I."/>
            <person name="Quesneville H."/>
            <person name="Raines C."/>
            <person name="Rensing S.A."/>
            <person name="Riano-Pachon D.M."/>
            <person name="Richier S."/>
            <person name="Rokitta S."/>
            <person name="Shiraiwa Y."/>
            <person name="Soanes D.M."/>
            <person name="van der Giezen M."/>
            <person name="Wahlund T.M."/>
            <person name="Williams B."/>
            <person name="Wilson W."/>
            <person name="Wolfe G."/>
            <person name="Wurch L.L."/>
        </authorList>
    </citation>
    <scope>NUCLEOTIDE SEQUENCE</scope>
</reference>
<accession>A0A0D3IQ43</accession>
<organism evidence="3 4">
    <name type="scientific">Emiliania huxleyi (strain CCMP1516)</name>
    <dbReference type="NCBI Taxonomy" id="280463"/>
    <lineage>
        <taxon>Eukaryota</taxon>
        <taxon>Haptista</taxon>
        <taxon>Haptophyta</taxon>
        <taxon>Prymnesiophyceae</taxon>
        <taxon>Isochrysidales</taxon>
        <taxon>Noelaerhabdaceae</taxon>
        <taxon>Emiliania</taxon>
    </lineage>
</organism>
<dbReference type="AlphaFoldDB" id="A0A0D3IQ43"/>
<name>A0A0D3IQ43_EMIH1</name>
<evidence type="ECO:0000256" key="1">
    <source>
        <dbReference type="SAM" id="MobiDB-lite"/>
    </source>
</evidence>
<dbReference type="GeneID" id="17259524"/>
<reference evidence="3" key="2">
    <citation type="submission" date="2024-10" db="UniProtKB">
        <authorList>
            <consortium name="EnsemblProtists"/>
        </authorList>
    </citation>
    <scope>IDENTIFICATION</scope>
</reference>
<proteinExistence type="predicted"/>
<feature type="region of interest" description="Disordered" evidence="1">
    <location>
        <begin position="227"/>
        <end position="322"/>
    </location>
</feature>